<evidence type="ECO:0000256" key="1">
    <source>
        <dbReference type="SAM" id="MobiDB-lite"/>
    </source>
</evidence>
<dbReference type="SMART" id="SM00235">
    <property type="entry name" value="ZnMc"/>
    <property type="match status" value="1"/>
</dbReference>
<dbReference type="Pfam" id="PF11350">
    <property type="entry name" value="DUF3152"/>
    <property type="match status" value="1"/>
</dbReference>
<dbReference type="GO" id="GO:0008270">
    <property type="term" value="F:zinc ion binding"/>
    <property type="evidence" value="ECO:0007669"/>
    <property type="project" value="InterPro"/>
</dbReference>
<organism evidence="3 4">
    <name type="scientific">Corynebacterium endometrii</name>
    <dbReference type="NCBI Taxonomy" id="2488819"/>
    <lineage>
        <taxon>Bacteria</taxon>
        <taxon>Bacillati</taxon>
        <taxon>Actinomycetota</taxon>
        <taxon>Actinomycetes</taxon>
        <taxon>Mycobacteriales</taxon>
        <taxon>Corynebacteriaceae</taxon>
        <taxon>Corynebacterium</taxon>
    </lineage>
</organism>
<feature type="compositionally biased region" description="Low complexity" evidence="1">
    <location>
        <begin position="127"/>
        <end position="136"/>
    </location>
</feature>
<feature type="domain" description="Peptidase metallopeptidase" evidence="2">
    <location>
        <begin position="147"/>
        <end position="323"/>
    </location>
</feature>
<dbReference type="InterPro" id="IPR006026">
    <property type="entry name" value="Peptidase_Metallo"/>
</dbReference>
<accession>A0A4P7QEV1</accession>
<dbReference type="InterPro" id="IPR024079">
    <property type="entry name" value="MetalloPept_cat_dom_sf"/>
</dbReference>
<evidence type="ECO:0000313" key="4">
    <source>
        <dbReference type="Proteomes" id="UP000296352"/>
    </source>
</evidence>
<protein>
    <recommendedName>
        <fullName evidence="2">Peptidase metallopeptidase domain-containing protein</fullName>
    </recommendedName>
</protein>
<dbReference type="Proteomes" id="UP000296352">
    <property type="component" value="Chromosome"/>
</dbReference>
<dbReference type="EMBL" id="CP039247">
    <property type="protein sequence ID" value="QCB27900.1"/>
    <property type="molecule type" value="Genomic_DNA"/>
</dbReference>
<gene>
    <name evidence="3" type="ORF">CENDO_03010</name>
</gene>
<feature type="region of interest" description="Disordered" evidence="1">
    <location>
        <begin position="9"/>
        <end position="31"/>
    </location>
</feature>
<feature type="region of interest" description="Disordered" evidence="1">
    <location>
        <begin position="70"/>
        <end position="108"/>
    </location>
</feature>
<dbReference type="SUPFAM" id="SSF55486">
    <property type="entry name" value="Metalloproteases ('zincins'), catalytic domain"/>
    <property type="match status" value="1"/>
</dbReference>
<feature type="region of interest" description="Disordered" evidence="1">
    <location>
        <begin position="121"/>
        <end position="147"/>
    </location>
</feature>
<feature type="compositionally biased region" description="Low complexity" evidence="1">
    <location>
        <begin position="71"/>
        <end position="82"/>
    </location>
</feature>
<evidence type="ECO:0000313" key="3">
    <source>
        <dbReference type="EMBL" id="QCB27900.1"/>
    </source>
</evidence>
<dbReference type="InterPro" id="IPR022603">
    <property type="entry name" value="DUF3152"/>
</dbReference>
<name>A0A4P7QEV1_9CORY</name>
<keyword evidence="4" id="KW-1185">Reference proteome</keyword>
<dbReference type="AlphaFoldDB" id="A0A4P7QEV1"/>
<evidence type="ECO:0000259" key="2">
    <source>
        <dbReference type="SMART" id="SM00235"/>
    </source>
</evidence>
<proteinExistence type="predicted"/>
<dbReference type="GO" id="GO:0006508">
    <property type="term" value="P:proteolysis"/>
    <property type="evidence" value="ECO:0007669"/>
    <property type="project" value="InterPro"/>
</dbReference>
<dbReference type="GO" id="GO:0008237">
    <property type="term" value="F:metallopeptidase activity"/>
    <property type="evidence" value="ECO:0007669"/>
    <property type="project" value="InterPro"/>
</dbReference>
<reference evidence="3 4" key="1">
    <citation type="submission" date="2019-04" db="EMBL/GenBank/DDBJ databases">
        <title>Corynebacterium endometrii sp. nov., isolated from the uterus of a cow with endometritis.</title>
        <authorList>
            <person name="Ballas P."/>
            <person name="Ruckert C."/>
            <person name="Wagener K."/>
            <person name="Drillich M."/>
            <person name="Kaempfer P."/>
            <person name="Busse H.-J."/>
            <person name="Ehling-Schulz M."/>
        </authorList>
    </citation>
    <scope>NUCLEOTIDE SEQUENCE [LARGE SCALE GENOMIC DNA]</scope>
    <source>
        <strain evidence="3 4">LMM-1653</strain>
    </source>
</reference>
<sequence length="344" mass="36755">MAGKRVFYVPMEPIHEPGNAPRPRNRRRAQPESKLQRFAAEYGWWRVVAIPVMSVITVWMLVDVVGGGDETSLASDSASTSAPQTGAEQPQPSPKEGLGGDAGAVGPDPAQAEAMKLAAEQLPPGGPFTETGEGTFRPVGQPGMEAGEGTRRTIRYTVEVEDGVDTSAYGGDSAFAAMVDATLSDPRGWTNDPAFKFVHVREGEEVDTRIRLASLATTAELCGDALAMETSCHTTTTGESTVILNESRWVRGAQPYEGDLGNYRQYLINHEVGHAIGYASHQPCGGEGKLAPIMMQQTIELNNARIAELSPGDVYNGQPDVTCEPNPWPYPTAATTDINDPQAG</sequence>
<dbReference type="Gene3D" id="3.40.390.10">
    <property type="entry name" value="Collagenase (Catalytic Domain)"/>
    <property type="match status" value="1"/>
</dbReference>
<dbReference type="KEGG" id="cee:CENDO_03010"/>